<keyword evidence="1" id="KW-0175">Coiled coil</keyword>
<name>A0A926FDZ5_9FIRM</name>
<evidence type="ECO:0008006" key="4">
    <source>
        <dbReference type="Google" id="ProtNLM"/>
    </source>
</evidence>
<evidence type="ECO:0000256" key="1">
    <source>
        <dbReference type="SAM" id="Coils"/>
    </source>
</evidence>
<comment type="caution">
    <text evidence="2">The sequence shown here is derived from an EMBL/GenBank/DDBJ whole genome shotgun (WGS) entry which is preliminary data.</text>
</comment>
<proteinExistence type="predicted"/>
<evidence type="ECO:0000313" key="2">
    <source>
        <dbReference type="EMBL" id="MBC8596515.1"/>
    </source>
</evidence>
<dbReference type="AlphaFoldDB" id="A0A926FDZ5"/>
<protein>
    <recommendedName>
        <fullName evidence="4">Ankyrin repeat protein</fullName>
    </recommendedName>
</protein>
<dbReference type="RefSeq" id="WP_262431982.1">
    <property type="nucleotide sequence ID" value="NZ_JACRTE010000006.1"/>
</dbReference>
<reference evidence="2" key="1">
    <citation type="submission" date="2020-08" db="EMBL/GenBank/DDBJ databases">
        <title>Genome public.</title>
        <authorList>
            <person name="Liu C."/>
            <person name="Sun Q."/>
        </authorList>
    </citation>
    <scope>NUCLEOTIDE SEQUENCE</scope>
    <source>
        <strain evidence="2">NSJ-50</strain>
    </source>
</reference>
<gene>
    <name evidence="2" type="ORF">H8706_06490</name>
</gene>
<accession>A0A926FDZ5</accession>
<feature type="coiled-coil region" evidence="1">
    <location>
        <begin position="469"/>
        <end position="496"/>
    </location>
</feature>
<dbReference type="EMBL" id="JACRTE010000006">
    <property type="protein sequence ID" value="MBC8596515.1"/>
    <property type="molecule type" value="Genomic_DNA"/>
</dbReference>
<dbReference type="Proteomes" id="UP000647416">
    <property type="component" value="Unassembled WGS sequence"/>
</dbReference>
<evidence type="ECO:0000313" key="3">
    <source>
        <dbReference type="Proteomes" id="UP000647416"/>
    </source>
</evidence>
<sequence length="577" mass="66966">MCAEINFSEIIKRYSSDFKKVKYDICNLGECCNTYHIPVDETIIAYCKKRILGITTECVIFTDKAFYSMPRSASYKPVIGDVPPQRVEYTSLCKYLIVQENGRSDVYIFNNKNLYQIGYGSLILKSVAGYEITTLLRAIQEEILTEYPDLNEQFGDMAEKFFLDVRNQMRCDVISDINRELLQGLVSAKRFRKHALYLLAEGIFRQFNMEDYNSFVESNKENFKDGEAEDLLNIPSSFIDNLRADLSDVNLAFEPKYTNLLIGNLEKTDDFNDGEKDELLIFAYARANRFADARQKVNSLGCIYDENSVYNMENFICVYGNKQMKSVVKLMINDEEIPWQLRSCIDAMGFTPLHYAIMLGKDGMIERLAETHTYINSNMEAYIDDGLLTSLLDYAIPATIKNIESKSTLIMYTESEVIRLTSKCAQLEKNLKWESGKLKFGKVCNGFTHAVCGEKKEYREMVENSDSMYEELSCNVEEIISELRNTENERDERLKQAIKDAVDNVKKLKSSKNPFAKFLLKLYESSESDFLNFLHDFNDTRKYRMYKYNGFFFMLPDSIELELPYRKVILEDDKNFE</sequence>
<keyword evidence="3" id="KW-1185">Reference proteome</keyword>
<organism evidence="2 3">
    <name type="scientific">Qingrenia yutianensis</name>
    <dbReference type="NCBI Taxonomy" id="2763676"/>
    <lineage>
        <taxon>Bacteria</taxon>
        <taxon>Bacillati</taxon>
        <taxon>Bacillota</taxon>
        <taxon>Clostridia</taxon>
        <taxon>Eubacteriales</taxon>
        <taxon>Oscillospiraceae</taxon>
        <taxon>Qingrenia</taxon>
    </lineage>
</organism>